<feature type="transmembrane region" description="Helical" evidence="1">
    <location>
        <begin position="58"/>
        <end position="76"/>
    </location>
</feature>
<keyword evidence="3" id="KW-1185">Reference proteome</keyword>
<dbReference type="EMBL" id="AYSO01000017">
    <property type="protein sequence ID" value="KIE46441.1"/>
    <property type="molecule type" value="Genomic_DNA"/>
</dbReference>
<protein>
    <submittedName>
        <fullName evidence="2">Uncharacterized protein</fullName>
    </submittedName>
</protein>
<proteinExistence type="predicted"/>
<name>A0A0C1R7F1_9CLOT</name>
<sequence>MEQQRDYMSELFKRCDNDFTISDNYNNNLLNKLEESNKPVEVKIKNKFLNFFYKKKEGFSLIFSGVLMLLINSLGLSSKIAEFFMRLKVLFFLG</sequence>
<accession>A0A0C1R7F1</accession>
<dbReference type="AlphaFoldDB" id="A0A0C1R7F1"/>
<reference evidence="2 3" key="1">
    <citation type="journal article" date="2015" name="Infect. Genet. Evol.">
        <title>Genomic sequences of six botulinum neurotoxin-producing strains representing three clostridial species illustrate the mobility and diversity of botulinum neurotoxin genes.</title>
        <authorList>
            <person name="Smith T.J."/>
            <person name="Hill K.K."/>
            <person name="Xie G."/>
            <person name="Foley B.T."/>
            <person name="Williamson C.H."/>
            <person name="Foster J.T."/>
            <person name="Johnson S.L."/>
            <person name="Chertkov O."/>
            <person name="Teshima H."/>
            <person name="Gibbons H.S."/>
            <person name="Johnsky L.A."/>
            <person name="Karavis M.A."/>
            <person name="Smith L.A."/>
        </authorList>
    </citation>
    <scope>NUCLEOTIDE SEQUENCE [LARGE SCALE GENOMIC DNA]</scope>
    <source>
        <strain evidence="2 3">CDC 2741</strain>
    </source>
</reference>
<evidence type="ECO:0000313" key="3">
    <source>
        <dbReference type="Proteomes" id="UP000031366"/>
    </source>
</evidence>
<gene>
    <name evidence="2" type="ORF">U732_1923</name>
</gene>
<comment type="caution">
    <text evidence="2">The sequence shown here is derived from an EMBL/GenBank/DDBJ whole genome shotgun (WGS) entry which is preliminary data.</text>
</comment>
<organism evidence="2 3">
    <name type="scientific">Clostridium argentinense CDC 2741</name>
    <dbReference type="NCBI Taxonomy" id="1418104"/>
    <lineage>
        <taxon>Bacteria</taxon>
        <taxon>Bacillati</taxon>
        <taxon>Bacillota</taxon>
        <taxon>Clostridia</taxon>
        <taxon>Eubacteriales</taxon>
        <taxon>Clostridiaceae</taxon>
        <taxon>Clostridium</taxon>
    </lineage>
</organism>
<keyword evidence="1" id="KW-1133">Transmembrane helix</keyword>
<keyword evidence="1" id="KW-0812">Transmembrane</keyword>
<dbReference type="STRING" id="29341.RSJ17_15915"/>
<keyword evidence="1" id="KW-0472">Membrane</keyword>
<dbReference type="Proteomes" id="UP000031366">
    <property type="component" value="Unassembled WGS sequence"/>
</dbReference>
<evidence type="ECO:0000256" key="1">
    <source>
        <dbReference type="SAM" id="Phobius"/>
    </source>
</evidence>
<evidence type="ECO:0000313" key="2">
    <source>
        <dbReference type="EMBL" id="KIE46441.1"/>
    </source>
</evidence>
<dbReference type="RefSeq" id="WP_039633859.1">
    <property type="nucleotide sequence ID" value="NZ_AYSO01000017.1"/>
</dbReference>